<dbReference type="PROSITE" id="PS50928">
    <property type="entry name" value="ABC_TM1"/>
    <property type="match status" value="1"/>
</dbReference>
<reference evidence="10" key="1">
    <citation type="submission" date="2023-12" db="EMBL/GenBank/DDBJ databases">
        <title>Novel isolates from deep terrestrial aquifers shed light on the physiology and ecology of the class Limnochordia.</title>
        <authorList>
            <person name="Karnachuk O.V."/>
            <person name="Lukina A.P."/>
            <person name="Avakyan M.R."/>
            <person name="Kadnikov V."/>
            <person name="Begmatov S."/>
            <person name="Beletsky A.V."/>
            <person name="Mardanov A.V."/>
            <person name="Ravin N.V."/>
        </authorList>
    </citation>
    <scope>NUCLEOTIDE SEQUENCE [LARGE SCALE GENOMIC DNA]</scope>
    <source>
        <strain evidence="10">LN</strain>
    </source>
</reference>
<dbReference type="PANTHER" id="PTHR43005">
    <property type="entry name" value="BLR7065 PROTEIN"/>
    <property type="match status" value="1"/>
</dbReference>
<evidence type="ECO:0000256" key="6">
    <source>
        <dbReference type="ARBA" id="ARBA00023136"/>
    </source>
</evidence>
<proteinExistence type="inferred from homology"/>
<evidence type="ECO:0000256" key="2">
    <source>
        <dbReference type="ARBA" id="ARBA00022448"/>
    </source>
</evidence>
<evidence type="ECO:0000256" key="1">
    <source>
        <dbReference type="ARBA" id="ARBA00004651"/>
    </source>
</evidence>
<dbReference type="PANTHER" id="PTHR43005:SF1">
    <property type="entry name" value="SPERMIDINE_PUTRESCINE TRANSPORT SYSTEM PERMEASE PROTEIN"/>
    <property type="match status" value="1"/>
</dbReference>
<keyword evidence="6 7" id="KW-0472">Membrane</keyword>
<evidence type="ECO:0000313" key="10">
    <source>
        <dbReference type="Proteomes" id="UP001333102"/>
    </source>
</evidence>
<keyword evidence="4 7" id="KW-0812">Transmembrane</keyword>
<dbReference type="Proteomes" id="UP001333102">
    <property type="component" value="Chromosome"/>
</dbReference>
<keyword evidence="3" id="KW-1003">Cell membrane</keyword>
<keyword evidence="10" id="KW-1185">Reference proteome</keyword>
<keyword evidence="2 7" id="KW-0813">Transport</keyword>
<feature type="transmembrane region" description="Helical" evidence="7">
    <location>
        <begin position="163"/>
        <end position="181"/>
    </location>
</feature>
<comment type="similarity">
    <text evidence="7">Belongs to the binding-protein-dependent transport system permease family.</text>
</comment>
<feature type="domain" description="ABC transmembrane type-1" evidence="8">
    <location>
        <begin position="68"/>
        <end position="280"/>
    </location>
</feature>
<evidence type="ECO:0000256" key="4">
    <source>
        <dbReference type="ARBA" id="ARBA00022692"/>
    </source>
</evidence>
<evidence type="ECO:0000313" key="9">
    <source>
        <dbReference type="EMBL" id="WRP14484.1"/>
    </source>
</evidence>
<dbReference type="InterPro" id="IPR035906">
    <property type="entry name" value="MetI-like_sf"/>
</dbReference>
<feature type="transmembrane region" description="Helical" evidence="7">
    <location>
        <begin position="68"/>
        <end position="93"/>
    </location>
</feature>
<dbReference type="Gene3D" id="1.10.3720.10">
    <property type="entry name" value="MetI-like"/>
    <property type="match status" value="1"/>
</dbReference>
<dbReference type="RefSeq" id="WP_324668815.1">
    <property type="nucleotide sequence ID" value="NZ_CP141614.1"/>
</dbReference>
<name>A0ABZ1BNS3_9FIRM</name>
<feature type="transmembrane region" description="Helical" evidence="7">
    <location>
        <begin position="202"/>
        <end position="225"/>
    </location>
</feature>
<feature type="transmembrane region" description="Helical" evidence="7">
    <location>
        <begin position="256"/>
        <end position="284"/>
    </location>
</feature>
<feature type="transmembrane region" description="Helical" evidence="7">
    <location>
        <begin position="105"/>
        <end position="126"/>
    </location>
</feature>
<organism evidence="9 10">
    <name type="scientific">Geochorda subterranea</name>
    <dbReference type="NCBI Taxonomy" id="3109564"/>
    <lineage>
        <taxon>Bacteria</taxon>
        <taxon>Bacillati</taxon>
        <taxon>Bacillota</taxon>
        <taxon>Limnochordia</taxon>
        <taxon>Limnochordales</taxon>
        <taxon>Geochordaceae</taxon>
        <taxon>Geochorda</taxon>
    </lineage>
</organism>
<evidence type="ECO:0000256" key="5">
    <source>
        <dbReference type="ARBA" id="ARBA00022989"/>
    </source>
</evidence>
<keyword evidence="5 7" id="KW-1133">Transmembrane helix</keyword>
<protein>
    <submittedName>
        <fullName evidence="9">Sugar ABC transporter permease</fullName>
    </submittedName>
</protein>
<evidence type="ECO:0000259" key="8">
    <source>
        <dbReference type="PROSITE" id="PS50928"/>
    </source>
</evidence>
<evidence type="ECO:0000256" key="7">
    <source>
        <dbReference type="RuleBase" id="RU363032"/>
    </source>
</evidence>
<comment type="subcellular location">
    <subcellularLocation>
        <location evidence="1 7">Cell membrane</location>
        <topology evidence="1 7">Multi-pass membrane protein</topology>
    </subcellularLocation>
</comment>
<dbReference type="SUPFAM" id="SSF161098">
    <property type="entry name" value="MetI-like"/>
    <property type="match status" value="1"/>
</dbReference>
<evidence type="ECO:0000256" key="3">
    <source>
        <dbReference type="ARBA" id="ARBA00022475"/>
    </source>
</evidence>
<dbReference type="Pfam" id="PF00528">
    <property type="entry name" value="BPD_transp_1"/>
    <property type="match status" value="1"/>
</dbReference>
<sequence>MSRRRQVLLFLALATPVVVLRLATSLYPLLHTLYLSAFESSLLAGSSQYVGLRNYVEMWRDPAIRDSVSFTVLFVLGSTLLELVLAFPLALLLNASFRGRRLARTVNLLPWAIPTVVAAIGFRWFFDDQYGMFVDAVHRLAGVRPAILVDPWPARLAVIGANVWKNTPFLAVILLAGLQGVPKELYEAAVIDGASAVQCTRYITLPFCAGLLSTLGIFFILWQLASFDLVYGMTQGGPGTATSVVSYRILQLAVLWFNYGMASALSVVLFLLVLVVGVMGVTLLRRFDVGL</sequence>
<dbReference type="CDD" id="cd06261">
    <property type="entry name" value="TM_PBP2"/>
    <property type="match status" value="1"/>
</dbReference>
<accession>A0ABZ1BNS3</accession>
<gene>
    <name evidence="9" type="ORF">VLY81_13865</name>
</gene>
<dbReference type="EMBL" id="CP141614">
    <property type="protein sequence ID" value="WRP14484.1"/>
    <property type="molecule type" value="Genomic_DNA"/>
</dbReference>
<dbReference type="InterPro" id="IPR000515">
    <property type="entry name" value="MetI-like"/>
</dbReference>